<dbReference type="EMBL" id="GBRH01263009">
    <property type="protein sequence ID" value="JAD34886.1"/>
    <property type="molecule type" value="Transcribed_RNA"/>
</dbReference>
<protein>
    <submittedName>
        <fullName evidence="1">Uncharacterized protein</fullName>
    </submittedName>
</protein>
<organism evidence="1">
    <name type="scientific">Arundo donax</name>
    <name type="common">Giant reed</name>
    <name type="synonym">Donax arundinaceus</name>
    <dbReference type="NCBI Taxonomy" id="35708"/>
    <lineage>
        <taxon>Eukaryota</taxon>
        <taxon>Viridiplantae</taxon>
        <taxon>Streptophyta</taxon>
        <taxon>Embryophyta</taxon>
        <taxon>Tracheophyta</taxon>
        <taxon>Spermatophyta</taxon>
        <taxon>Magnoliopsida</taxon>
        <taxon>Liliopsida</taxon>
        <taxon>Poales</taxon>
        <taxon>Poaceae</taxon>
        <taxon>PACMAD clade</taxon>
        <taxon>Arundinoideae</taxon>
        <taxon>Arundineae</taxon>
        <taxon>Arundo</taxon>
    </lineage>
</organism>
<name>A0A0A8Z7V5_ARUDO</name>
<reference evidence="1" key="1">
    <citation type="submission" date="2014-09" db="EMBL/GenBank/DDBJ databases">
        <authorList>
            <person name="Magalhaes I.L.F."/>
            <person name="Oliveira U."/>
            <person name="Santos F.R."/>
            <person name="Vidigal T.H.D.A."/>
            <person name="Brescovit A.D."/>
            <person name="Santos A.J."/>
        </authorList>
    </citation>
    <scope>NUCLEOTIDE SEQUENCE</scope>
    <source>
        <tissue evidence="1">Shoot tissue taken approximately 20 cm above the soil surface</tissue>
    </source>
</reference>
<sequence>MLSAVISLKYDPASSYSCSLAQNGSSVVFVKKKRPELREFHGSQHDKLLGLYASVQNFAIIFSHPH</sequence>
<proteinExistence type="predicted"/>
<dbReference type="AlphaFoldDB" id="A0A0A8Z7V5"/>
<evidence type="ECO:0000313" key="1">
    <source>
        <dbReference type="EMBL" id="JAD34886.1"/>
    </source>
</evidence>
<accession>A0A0A8Z7V5</accession>
<reference evidence="1" key="2">
    <citation type="journal article" date="2015" name="Data Brief">
        <title>Shoot transcriptome of the giant reed, Arundo donax.</title>
        <authorList>
            <person name="Barrero R.A."/>
            <person name="Guerrero F.D."/>
            <person name="Moolhuijzen P."/>
            <person name="Goolsby J.A."/>
            <person name="Tidwell J."/>
            <person name="Bellgard S.E."/>
            <person name="Bellgard M.I."/>
        </authorList>
    </citation>
    <scope>NUCLEOTIDE SEQUENCE</scope>
    <source>
        <tissue evidence="1">Shoot tissue taken approximately 20 cm above the soil surface</tissue>
    </source>
</reference>